<sequence length="237" mass="25531">MYQLCFVLRQVDCSKGYSGTSADEFHNSIVPQGIPEHLLTPIPYVNESVSASGNAKTSDYGRLPNLDTFPTVFRIKKVAGQDVTINPFKASAEATAETSEIAGQSAPKYLGVPATVNLIAVEGEEGDAFAGLAIDSTISINDTSLDLQLLGTGTGPAMDVGTKHIRSGPVMPNGPGWWGDAWDKVNKALTPGPEDKEATASAERFFKENWFGKIFSNKYLLEGFKNAADISDRSYFR</sequence>
<organism evidence="1 2">
    <name type="scientific">Athelia psychrophila</name>
    <dbReference type="NCBI Taxonomy" id="1759441"/>
    <lineage>
        <taxon>Eukaryota</taxon>
        <taxon>Fungi</taxon>
        <taxon>Dikarya</taxon>
        <taxon>Basidiomycota</taxon>
        <taxon>Agaricomycotina</taxon>
        <taxon>Agaricomycetes</taxon>
        <taxon>Agaricomycetidae</taxon>
        <taxon>Atheliales</taxon>
        <taxon>Atheliaceae</taxon>
        <taxon>Athelia</taxon>
    </lineage>
</organism>
<proteinExistence type="predicted"/>
<accession>A0A166AJH1</accession>
<reference evidence="1 2" key="1">
    <citation type="journal article" date="2016" name="Mol. Biol. Evol.">
        <title>Comparative Genomics of Early-Diverging Mushroom-Forming Fungi Provides Insights into the Origins of Lignocellulose Decay Capabilities.</title>
        <authorList>
            <person name="Nagy L.G."/>
            <person name="Riley R."/>
            <person name="Tritt A."/>
            <person name="Adam C."/>
            <person name="Daum C."/>
            <person name="Floudas D."/>
            <person name="Sun H."/>
            <person name="Yadav J.S."/>
            <person name="Pangilinan J."/>
            <person name="Larsson K.H."/>
            <person name="Matsuura K."/>
            <person name="Barry K."/>
            <person name="Labutti K."/>
            <person name="Kuo R."/>
            <person name="Ohm R.A."/>
            <person name="Bhattacharya S.S."/>
            <person name="Shirouzu T."/>
            <person name="Yoshinaga Y."/>
            <person name="Martin F.M."/>
            <person name="Grigoriev I.V."/>
            <person name="Hibbett D.S."/>
        </authorList>
    </citation>
    <scope>NUCLEOTIDE SEQUENCE [LARGE SCALE GENOMIC DNA]</scope>
    <source>
        <strain evidence="1 2">CBS 109695</strain>
    </source>
</reference>
<protein>
    <submittedName>
        <fullName evidence="1">Uncharacterized protein</fullName>
    </submittedName>
</protein>
<evidence type="ECO:0000313" key="1">
    <source>
        <dbReference type="EMBL" id="KZP11670.1"/>
    </source>
</evidence>
<evidence type="ECO:0000313" key="2">
    <source>
        <dbReference type="Proteomes" id="UP000076532"/>
    </source>
</evidence>
<name>A0A166AJH1_9AGAM</name>
<keyword evidence="2" id="KW-1185">Reference proteome</keyword>
<dbReference type="EMBL" id="KV417659">
    <property type="protein sequence ID" value="KZP11670.1"/>
    <property type="molecule type" value="Genomic_DNA"/>
</dbReference>
<gene>
    <name evidence="1" type="ORF">FIBSPDRAFT_871067</name>
</gene>
<dbReference type="Proteomes" id="UP000076532">
    <property type="component" value="Unassembled WGS sequence"/>
</dbReference>
<dbReference type="AlphaFoldDB" id="A0A166AJH1"/>